<comment type="cofactor">
    <cofactor evidence="1">
        <name>Cu cation</name>
        <dbReference type="ChEBI" id="CHEBI:23378"/>
    </cofactor>
</comment>
<dbReference type="GO" id="GO:0004322">
    <property type="term" value="F:ferroxidase activity"/>
    <property type="evidence" value="ECO:0007669"/>
    <property type="project" value="TreeGrafter"/>
</dbReference>
<keyword evidence="10" id="KW-0812">Transmembrane</keyword>
<keyword evidence="3" id="KW-0408">Iron</keyword>
<dbReference type="InterPro" id="IPR045087">
    <property type="entry name" value="Cu-oxidase_fam"/>
</dbReference>
<dbReference type="CDD" id="cd13877">
    <property type="entry name" value="CuRO_2_Fet3p_like"/>
    <property type="match status" value="1"/>
</dbReference>
<evidence type="ECO:0000259" key="12">
    <source>
        <dbReference type="Pfam" id="PF00394"/>
    </source>
</evidence>
<evidence type="ECO:0000256" key="4">
    <source>
        <dbReference type="ARBA" id="ARBA00022723"/>
    </source>
</evidence>
<feature type="domain" description="Plastocyanin-like" evidence="13">
    <location>
        <begin position="361"/>
        <end position="499"/>
    </location>
</feature>
<keyword evidence="3" id="KW-0410">Iron transport</keyword>
<feature type="domain" description="Plastocyanin-like" evidence="12">
    <location>
        <begin position="150"/>
        <end position="296"/>
    </location>
</feature>
<dbReference type="Pfam" id="PF07731">
    <property type="entry name" value="Cu-oxidase_2"/>
    <property type="match status" value="1"/>
</dbReference>
<keyword evidence="7" id="KW-0186">Copper</keyword>
<feature type="domain" description="Plastocyanin-like" evidence="14">
    <location>
        <begin position="26"/>
        <end position="142"/>
    </location>
</feature>
<dbReference type="GO" id="GO:0033215">
    <property type="term" value="P:reductive iron assimilation"/>
    <property type="evidence" value="ECO:0007669"/>
    <property type="project" value="TreeGrafter"/>
</dbReference>
<dbReference type="AlphaFoldDB" id="Q9P861"/>
<dbReference type="PROSITE" id="PS00079">
    <property type="entry name" value="MULTICOPPER_OXIDASE1"/>
    <property type="match status" value="1"/>
</dbReference>
<dbReference type="FunFam" id="2.60.40.420:FF:000024">
    <property type="entry name" value="FET5p Multicopper oxidase"/>
    <property type="match status" value="1"/>
</dbReference>
<gene>
    <name evidence="15" type="primary">afet3</name>
</gene>
<evidence type="ECO:0000256" key="3">
    <source>
        <dbReference type="ARBA" id="ARBA00022496"/>
    </source>
</evidence>
<dbReference type="Pfam" id="PF00394">
    <property type="entry name" value="Cu-oxidase"/>
    <property type="match status" value="1"/>
</dbReference>
<keyword evidence="4" id="KW-0479">Metal-binding</keyword>
<dbReference type="GO" id="GO:0033573">
    <property type="term" value="C:high-affinity iron permease complex"/>
    <property type="evidence" value="ECO:0007669"/>
    <property type="project" value="TreeGrafter"/>
</dbReference>
<evidence type="ECO:0000256" key="2">
    <source>
        <dbReference type="ARBA" id="ARBA00010609"/>
    </source>
</evidence>
<evidence type="ECO:0000256" key="6">
    <source>
        <dbReference type="ARBA" id="ARBA00023002"/>
    </source>
</evidence>
<dbReference type="Gene3D" id="2.60.40.420">
    <property type="entry name" value="Cupredoxins - blue copper proteins"/>
    <property type="match status" value="3"/>
</dbReference>
<evidence type="ECO:0000256" key="10">
    <source>
        <dbReference type="SAM" id="Phobius"/>
    </source>
</evidence>
<keyword evidence="3" id="KW-0813">Transport</keyword>
<evidence type="ECO:0000256" key="5">
    <source>
        <dbReference type="ARBA" id="ARBA00022729"/>
    </source>
</evidence>
<dbReference type="CDD" id="cd13899">
    <property type="entry name" value="CuRO_3_Fet3p"/>
    <property type="match status" value="1"/>
</dbReference>
<evidence type="ECO:0000256" key="8">
    <source>
        <dbReference type="ARBA" id="ARBA00023180"/>
    </source>
</evidence>
<evidence type="ECO:0000259" key="14">
    <source>
        <dbReference type="Pfam" id="PF07732"/>
    </source>
</evidence>
<dbReference type="InterPro" id="IPR033138">
    <property type="entry name" value="Cu_oxidase_CS"/>
</dbReference>
<evidence type="ECO:0000256" key="1">
    <source>
        <dbReference type="ARBA" id="ARBA00001935"/>
    </source>
</evidence>
<sequence length="615" mass="69624">MKLLSLVPMALAAVATAKTVEYDFHVNWTTANPDGLYERKVIGINGQWPLPRIEVDKGDRLVVNMYNDMPDRNASIHFHGMYQNGTNYMDGPVGVTQCPVPPGGKFTYNFTVDQNGTYWYHSHVDGQYPDGYRAPFIVHDKNFPYDYDEELVLTMSDWYHDLIDYLNKEEFLTLYNPTGAEPVPQAMLFNDTQKLSVSVKPNTTYLVHLMNIGALGAQYFYIEDHNVTVVEIDGVYTEPAETDILYLAVAQRYTFLLKTKDTTDKNYPMVSIFDENLFDVIPSDLGMNMTNWLEYNSDADHPEADIPWESSVDIEYFDDMDLVPYDHKPLYTNVSKRIELEVVMTNLDNGVNYAFFNNITYTAPKVPTLMTALSAGDLVTNELVYGEYTHTVVVNHLDVVEIVVNNNDAGFHPFHLHGHEFQVVERSPEYEGFVPYNPDNHTDSDFAEYPMRRDTAWVPPNGNMVLRFVADNPGAWFFHCHIDWHLTQGLAMVFVEAPEKLKDMTLPQSHKDTCDAVGMPWKGNAAANDDDFLDLTGQNAQAPDLPAGFTARGIVALVFSCISAFLGMGMITWYGLSDISNTERKVLEREGVISEGEQVDPIDPSTVAHPHHHEN</sequence>
<organism evidence="15">
    <name type="scientific">Blastobotrys adeninivorans</name>
    <name type="common">Yeast</name>
    <name type="synonym">Arxula adeninivorans</name>
    <dbReference type="NCBI Taxonomy" id="409370"/>
    <lineage>
        <taxon>Eukaryota</taxon>
        <taxon>Fungi</taxon>
        <taxon>Dikarya</taxon>
        <taxon>Ascomycota</taxon>
        <taxon>Saccharomycotina</taxon>
        <taxon>Dipodascomycetes</taxon>
        <taxon>Dipodascales</taxon>
        <taxon>Trichomonascaceae</taxon>
        <taxon>Blastobotrys</taxon>
    </lineage>
</organism>
<dbReference type="SUPFAM" id="SSF49503">
    <property type="entry name" value="Cupredoxins"/>
    <property type="match status" value="3"/>
</dbReference>
<dbReference type="InterPro" id="IPR011707">
    <property type="entry name" value="Cu-oxidase-like_N"/>
</dbReference>
<dbReference type="Pfam" id="PF07732">
    <property type="entry name" value="Cu-oxidase_3"/>
    <property type="match status" value="1"/>
</dbReference>
<evidence type="ECO:0000256" key="7">
    <source>
        <dbReference type="ARBA" id="ARBA00023008"/>
    </source>
</evidence>
<feature type="region of interest" description="Disordered" evidence="9">
    <location>
        <begin position="592"/>
        <end position="615"/>
    </location>
</feature>
<evidence type="ECO:0000259" key="13">
    <source>
        <dbReference type="Pfam" id="PF07731"/>
    </source>
</evidence>
<evidence type="ECO:0000313" key="15">
    <source>
        <dbReference type="EMBL" id="CAB90817.1"/>
    </source>
</evidence>
<reference evidence="15" key="1">
    <citation type="journal article" date="2002" name="Yeast">
        <title>Post-translational modifications of the AFET3 gene product - a component of iron transport system in budding cells and mycelia of the yeast Arxula adeninivorans.</title>
        <authorList>
            <person name="Wartmann T."/>
            <person name="Stephan U.W."/>
            <person name="Bube I."/>
            <person name="Boeer E."/>
            <person name="Melzer M."/>
            <person name="Manteuffel R."/>
            <person name="Stoltenburg R."/>
            <person name="Guengerich L."/>
            <person name="Gellissen G."/>
            <person name="Kunze G."/>
        </authorList>
    </citation>
    <scope>NUCLEOTIDE SEQUENCE</scope>
    <source>
        <strain evidence="15">LS3</strain>
    </source>
</reference>
<name>Q9P861_BLAAD</name>
<keyword evidence="10" id="KW-1133">Transmembrane helix</keyword>
<dbReference type="GO" id="GO:0010106">
    <property type="term" value="P:cellular response to iron ion starvation"/>
    <property type="evidence" value="ECO:0007669"/>
    <property type="project" value="TreeGrafter"/>
</dbReference>
<dbReference type="InterPro" id="IPR044130">
    <property type="entry name" value="CuRO_2_Fet3-like"/>
</dbReference>
<dbReference type="PROSITE" id="PS00080">
    <property type="entry name" value="MULTICOPPER_OXIDASE2"/>
    <property type="match status" value="1"/>
</dbReference>
<keyword evidence="5 11" id="KW-0732">Signal</keyword>
<dbReference type="FunFam" id="2.60.40.420:FF:000022">
    <property type="entry name" value="FET5p Multicopper oxidase"/>
    <property type="match status" value="1"/>
</dbReference>
<dbReference type="PANTHER" id="PTHR11709">
    <property type="entry name" value="MULTI-COPPER OXIDASE"/>
    <property type="match status" value="1"/>
</dbReference>
<keyword evidence="10" id="KW-0472">Membrane</keyword>
<dbReference type="InterPro" id="IPR008972">
    <property type="entry name" value="Cupredoxin"/>
</dbReference>
<dbReference type="CDD" id="cd13851">
    <property type="entry name" value="CuRO_1_Fet3p"/>
    <property type="match status" value="1"/>
</dbReference>
<evidence type="ECO:0000256" key="9">
    <source>
        <dbReference type="SAM" id="MobiDB-lite"/>
    </source>
</evidence>
<keyword evidence="8" id="KW-0325">Glycoprotein</keyword>
<feature type="signal peptide" evidence="11">
    <location>
        <begin position="1"/>
        <end position="17"/>
    </location>
</feature>
<feature type="chain" id="PRO_5005706046" evidence="11">
    <location>
        <begin position="18"/>
        <end position="615"/>
    </location>
</feature>
<protein>
    <submittedName>
        <fullName evidence="15">Ferro-O2-oxidoreductase</fullName>
    </submittedName>
</protein>
<dbReference type="InterPro" id="IPR002355">
    <property type="entry name" value="Cu_oxidase_Cu_BS"/>
</dbReference>
<accession>Q9P861</accession>
<keyword evidence="3" id="KW-0406">Ion transport</keyword>
<dbReference type="GO" id="GO:0005507">
    <property type="term" value="F:copper ion binding"/>
    <property type="evidence" value="ECO:0007669"/>
    <property type="project" value="InterPro"/>
</dbReference>
<dbReference type="PANTHER" id="PTHR11709:SF361">
    <property type="entry name" value="IRON TRANSPORT MULTICOPPER OXIDASE FET3"/>
    <property type="match status" value="1"/>
</dbReference>
<dbReference type="EMBL" id="AJ277833">
    <property type="protein sequence ID" value="CAB90817.1"/>
    <property type="molecule type" value="Genomic_DNA"/>
</dbReference>
<feature type="transmembrane region" description="Helical" evidence="10">
    <location>
        <begin position="554"/>
        <end position="576"/>
    </location>
</feature>
<evidence type="ECO:0000256" key="11">
    <source>
        <dbReference type="SAM" id="SignalP"/>
    </source>
</evidence>
<dbReference type="InterPro" id="IPR011706">
    <property type="entry name" value="Cu-oxidase_C"/>
</dbReference>
<keyword evidence="6" id="KW-0560">Oxidoreductase</keyword>
<comment type="similarity">
    <text evidence="2">Belongs to the multicopper oxidase family.</text>
</comment>
<proteinExistence type="inferred from homology"/>
<dbReference type="InterPro" id="IPR001117">
    <property type="entry name" value="Cu-oxidase_2nd"/>
</dbReference>